<keyword evidence="1" id="KW-0677">Repeat</keyword>
<dbReference type="PROSITE" id="PS50297">
    <property type="entry name" value="ANK_REP_REGION"/>
    <property type="match status" value="2"/>
</dbReference>
<dbReference type="Proteomes" id="UP001549204">
    <property type="component" value="Unassembled WGS sequence"/>
</dbReference>
<dbReference type="SMART" id="SM00248">
    <property type="entry name" value="ANK"/>
    <property type="match status" value="5"/>
</dbReference>
<evidence type="ECO:0000256" key="2">
    <source>
        <dbReference type="ARBA" id="ARBA00023043"/>
    </source>
</evidence>
<dbReference type="PRINTS" id="PR01415">
    <property type="entry name" value="ANKYRIN"/>
</dbReference>
<evidence type="ECO:0000313" key="4">
    <source>
        <dbReference type="EMBL" id="MET3577461.1"/>
    </source>
</evidence>
<sequence>MSAEPEQWYPAGAFGEATALTRLEAEGTRGWSNLLLAAERGDAEAVRAELAAGANINEADDGGWSALHLAALNARTAAVEALIEHPAIDVNSRNKWKSTPLSLASAKGHYASILALVRHPEIEINARADYYGRTALIEAAKNGHLDVVKLLVENGADVNLSDKTGRNNALIEAIKGRHYEVAGYLLDSRKMNFLNKDMRLNALIWAGSCHNPQLIEKLETSIHTFFEGK</sequence>
<dbReference type="InterPro" id="IPR050776">
    <property type="entry name" value="Ank_Repeat/CDKN_Inhibitor"/>
</dbReference>
<proteinExistence type="predicted"/>
<keyword evidence="5" id="KW-1185">Reference proteome</keyword>
<reference evidence="4 5" key="1">
    <citation type="submission" date="2024-06" db="EMBL/GenBank/DDBJ databases">
        <title>Genomic Encyclopedia of Type Strains, Phase IV (KMG-IV): sequencing the most valuable type-strain genomes for metagenomic binning, comparative biology and taxonomic classification.</title>
        <authorList>
            <person name="Goeker M."/>
        </authorList>
    </citation>
    <scope>NUCLEOTIDE SEQUENCE [LARGE SCALE GENOMIC DNA]</scope>
    <source>
        <strain evidence="4 5">DSM 100022</strain>
    </source>
</reference>
<dbReference type="InterPro" id="IPR036770">
    <property type="entry name" value="Ankyrin_rpt-contain_sf"/>
</dbReference>
<evidence type="ECO:0000256" key="3">
    <source>
        <dbReference type="PROSITE-ProRule" id="PRU00023"/>
    </source>
</evidence>
<dbReference type="RefSeq" id="WP_354487691.1">
    <property type="nucleotide sequence ID" value="NZ_JBEPMC010000001.1"/>
</dbReference>
<comment type="caution">
    <text evidence="4">The sequence shown here is derived from an EMBL/GenBank/DDBJ whole genome shotgun (WGS) entry which is preliminary data.</text>
</comment>
<dbReference type="Gene3D" id="1.25.40.20">
    <property type="entry name" value="Ankyrin repeat-containing domain"/>
    <property type="match status" value="2"/>
</dbReference>
<dbReference type="Pfam" id="PF12796">
    <property type="entry name" value="Ank_2"/>
    <property type="match status" value="1"/>
</dbReference>
<dbReference type="PROSITE" id="PS50088">
    <property type="entry name" value="ANK_REPEAT"/>
    <property type="match status" value="2"/>
</dbReference>
<evidence type="ECO:0000313" key="5">
    <source>
        <dbReference type="Proteomes" id="UP001549204"/>
    </source>
</evidence>
<dbReference type="SUPFAM" id="SSF48403">
    <property type="entry name" value="Ankyrin repeat"/>
    <property type="match status" value="1"/>
</dbReference>
<keyword evidence="2 3" id="KW-0040">ANK repeat</keyword>
<organism evidence="4 5">
    <name type="scientific">Mesorhizobium robiniae</name>
    <dbReference type="NCBI Taxonomy" id="559315"/>
    <lineage>
        <taxon>Bacteria</taxon>
        <taxon>Pseudomonadati</taxon>
        <taxon>Pseudomonadota</taxon>
        <taxon>Alphaproteobacteria</taxon>
        <taxon>Hyphomicrobiales</taxon>
        <taxon>Phyllobacteriaceae</taxon>
        <taxon>Mesorhizobium</taxon>
    </lineage>
</organism>
<feature type="repeat" description="ANK" evidence="3">
    <location>
        <begin position="29"/>
        <end position="61"/>
    </location>
</feature>
<feature type="repeat" description="ANK" evidence="3">
    <location>
        <begin position="131"/>
        <end position="163"/>
    </location>
</feature>
<protein>
    <submittedName>
        <fullName evidence="4">Serine/threonine-protein phosphatase 6 regulatory ankyrin repeat subunit B</fullName>
    </submittedName>
</protein>
<dbReference type="EMBL" id="JBEPMC010000001">
    <property type="protein sequence ID" value="MET3577461.1"/>
    <property type="molecule type" value="Genomic_DNA"/>
</dbReference>
<evidence type="ECO:0000256" key="1">
    <source>
        <dbReference type="ARBA" id="ARBA00022737"/>
    </source>
</evidence>
<gene>
    <name evidence="4" type="ORF">ABID19_000476</name>
</gene>
<name>A0ABV2GGQ3_9HYPH</name>
<dbReference type="PANTHER" id="PTHR24201:SF16">
    <property type="entry name" value="ANKYRIN-1-LIKE-RELATED"/>
    <property type="match status" value="1"/>
</dbReference>
<dbReference type="Pfam" id="PF13637">
    <property type="entry name" value="Ank_4"/>
    <property type="match status" value="1"/>
</dbReference>
<dbReference type="InterPro" id="IPR002110">
    <property type="entry name" value="Ankyrin_rpt"/>
</dbReference>
<accession>A0ABV2GGQ3</accession>
<dbReference type="PANTHER" id="PTHR24201">
    <property type="entry name" value="ANK_REP_REGION DOMAIN-CONTAINING PROTEIN"/>
    <property type="match status" value="1"/>
</dbReference>